<dbReference type="Proteomes" id="UP000592780">
    <property type="component" value="Unassembled WGS sequence"/>
</dbReference>
<gene>
    <name evidence="2" type="ORF">HDG40_000356</name>
</gene>
<comment type="caution">
    <text evidence="2">The sequence shown here is derived from an EMBL/GenBank/DDBJ whole genome shotgun (WGS) entry which is preliminary data.</text>
</comment>
<dbReference type="RefSeq" id="WP_184128312.1">
    <property type="nucleotide sequence ID" value="NZ_JACHDD010000001.1"/>
</dbReference>
<protein>
    <submittedName>
        <fullName evidence="2">Uncharacterized protein</fullName>
    </submittedName>
</protein>
<name>A0A7W8V487_PARAM</name>
<feature type="region of interest" description="Disordered" evidence="1">
    <location>
        <begin position="399"/>
        <end position="426"/>
    </location>
</feature>
<sequence>MMSTSIDAMLADLEIISDLVMSIVVPTKTTDRSNFTTPISLMVRHHLVGGQSPLADRDVRALVDRLKACASALCKVGSGRKLLADRQLMRGIPAAPYQANQFYVELLTAVSLGLYFLGVPIGEPWDLVQTWADEEGGGLPNGICVAKAIGDIVRSSRKWQPTLPVEADANERAKRRASTDLIVHSFLPMILFRDLILWGGGQPEPENAGLPAHPSIRSQTATGPSEGDESDERSLLVPSIHALGRCYEVLQLQLYLRAGYPIYYAVPEDILKAEILRSCAAGKSTEVCWEEMCAFLRDKIFRGKLPDAGNLQRQCVYVIDRTKPPACFINHDAGLLTFEGIDLDVGSRELPLPANYMLDERRERYRKRVLSFKPADDDAALRNLLNGAKNKELFKHIFHGSKDGHPDPAHGKDAANDAAKGAVTVR</sequence>
<accession>A0A7W8V487</accession>
<evidence type="ECO:0000313" key="2">
    <source>
        <dbReference type="EMBL" id="MBB5422215.1"/>
    </source>
</evidence>
<evidence type="ECO:0000313" key="3">
    <source>
        <dbReference type="Proteomes" id="UP000592780"/>
    </source>
</evidence>
<dbReference type="AlphaFoldDB" id="A0A7W8V487"/>
<feature type="region of interest" description="Disordered" evidence="1">
    <location>
        <begin position="207"/>
        <end position="231"/>
    </location>
</feature>
<proteinExistence type="predicted"/>
<feature type="compositionally biased region" description="Low complexity" evidence="1">
    <location>
        <begin position="416"/>
        <end position="426"/>
    </location>
</feature>
<evidence type="ECO:0000256" key="1">
    <source>
        <dbReference type="SAM" id="MobiDB-lite"/>
    </source>
</evidence>
<organism evidence="2 3">
    <name type="scientific">Paraburkholderia atlantica</name>
    <dbReference type="NCBI Taxonomy" id="2654982"/>
    <lineage>
        <taxon>Bacteria</taxon>
        <taxon>Pseudomonadati</taxon>
        <taxon>Pseudomonadota</taxon>
        <taxon>Betaproteobacteria</taxon>
        <taxon>Burkholderiales</taxon>
        <taxon>Burkholderiaceae</taxon>
        <taxon>Paraburkholderia</taxon>
    </lineage>
</organism>
<reference evidence="2 3" key="1">
    <citation type="submission" date="2020-08" db="EMBL/GenBank/DDBJ databases">
        <title>Genomic Encyclopedia of Type Strains, Phase IV (KMG-V): Genome sequencing to study the core and pangenomes of soil and plant-associated prokaryotes.</title>
        <authorList>
            <person name="Whitman W."/>
        </authorList>
    </citation>
    <scope>NUCLEOTIDE SEQUENCE [LARGE SCALE GENOMIC DNA]</scope>
    <source>
        <strain evidence="2 3">JPY158</strain>
    </source>
</reference>
<dbReference type="EMBL" id="JACHDD010000001">
    <property type="protein sequence ID" value="MBB5422215.1"/>
    <property type="molecule type" value="Genomic_DNA"/>
</dbReference>
<keyword evidence="3" id="KW-1185">Reference proteome</keyword>
<feature type="compositionally biased region" description="Basic and acidic residues" evidence="1">
    <location>
        <begin position="399"/>
        <end position="415"/>
    </location>
</feature>